<protein>
    <recommendedName>
        <fullName evidence="3">GpE family phage tail protein</fullName>
    </recommendedName>
</protein>
<evidence type="ECO:0000313" key="2">
    <source>
        <dbReference type="Proteomes" id="UP001187221"/>
    </source>
</evidence>
<reference evidence="1 2" key="1">
    <citation type="submission" date="2023-06" db="EMBL/GenBank/DDBJ databases">
        <title>Draft genome sequence of Novosphingobium sp. strain IK01.</title>
        <authorList>
            <person name="Hatamoto M."/>
            <person name="Ikarashi T."/>
            <person name="Yamaguchi T."/>
        </authorList>
    </citation>
    <scope>NUCLEOTIDE SEQUENCE [LARGE SCALE GENOMIC DNA]</scope>
    <source>
        <strain evidence="1 2">IK01</strain>
    </source>
</reference>
<organism evidence="1 2">
    <name type="scientific">Novosphingobium pituita</name>
    <dbReference type="NCBI Taxonomy" id="3056842"/>
    <lineage>
        <taxon>Bacteria</taxon>
        <taxon>Pseudomonadati</taxon>
        <taxon>Pseudomonadota</taxon>
        <taxon>Alphaproteobacteria</taxon>
        <taxon>Sphingomonadales</taxon>
        <taxon>Sphingomonadaceae</taxon>
        <taxon>Novosphingobium</taxon>
    </lineage>
</organism>
<evidence type="ECO:0000313" key="1">
    <source>
        <dbReference type="EMBL" id="GMM59970.1"/>
    </source>
</evidence>
<dbReference type="InterPro" id="IPR009493">
    <property type="entry name" value="P2_GpE"/>
</dbReference>
<dbReference type="Pfam" id="PF06528">
    <property type="entry name" value="Phage_P2_GpE"/>
    <property type="match status" value="1"/>
</dbReference>
<dbReference type="RefSeq" id="WP_317973796.1">
    <property type="nucleotide sequence ID" value="NZ_BTFW01000001.1"/>
</dbReference>
<gene>
    <name evidence="1" type="ORF">NUTIK01_07470</name>
</gene>
<keyword evidence="2" id="KW-1185">Reference proteome</keyword>
<accession>A0ABQ6P4F9</accession>
<comment type="caution">
    <text evidence="1">The sequence shown here is derived from an EMBL/GenBank/DDBJ whole genome shotgun (WGS) entry which is preliminary data.</text>
</comment>
<proteinExistence type="predicted"/>
<dbReference type="Proteomes" id="UP001187221">
    <property type="component" value="Unassembled WGS sequence"/>
</dbReference>
<sequence length="47" mass="5335">MADVAVVFHWPPAAMEAMALSDLMGWRDHAARRSRSPARSPETDKRR</sequence>
<evidence type="ECO:0008006" key="3">
    <source>
        <dbReference type="Google" id="ProtNLM"/>
    </source>
</evidence>
<dbReference type="EMBL" id="BTFW01000001">
    <property type="protein sequence ID" value="GMM59970.1"/>
    <property type="molecule type" value="Genomic_DNA"/>
</dbReference>
<name>A0ABQ6P4F9_9SPHN</name>